<gene>
    <name evidence="1" type="ORF">QFC22_004748</name>
</gene>
<reference evidence="1" key="1">
    <citation type="submission" date="2023-04" db="EMBL/GenBank/DDBJ databases">
        <title>Draft Genome sequencing of Naganishia species isolated from polar environments using Oxford Nanopore Technology.</title>
        <authorList>
            <person name="Leo P."/>
            <person name="Venkateswaran K."/>
        </authorList>
    </citation>
    <scope>NUCLEOTIDE SEQUENCE</scope>
    <source>
        <strain evidence="1">MNA-CCFEE 5425</strain>
    </source>
</reference>
<name>A0ACC2WXS2_9TREE</name>
<organism evidence="1 2">
    <name type="scientific">Naganishia vaughanmartiniae</name>
    <dbReference type="NCBI Taxonomy" id="1424756"/>
    <lineage>
        <taxon>Eukaryota</taxon>
        <taxon>Fungi</taxon>
        <taxon>Dikarya</taxon>
        <taxon>Basidiomycota</taxon>
        <taxon>Agaricomycotina</taxon>
        <taxon>Tremellomycetes</taxon>
        <taxon>Filobasidiales</taxon>
        <taxon>Filobasidiaceae</taxon>
        <taxon>Naganishia</taxon>
    </lineage>
</organism>
<accession>A0ACC2WXS2</accession>
<evidence type="ECO:0000313" key="2">
    <source>
        <dbReference type="Proteomes" id="UP001243375"/>
    </source>
</evidence>
<evidence type="ECO:0000313" key="1">
    <source>
        <dbReference type="EMBL" id="KAJ9116308.1"/>
    </source>
</evidence>
<proteinExistence type="predicted"/>
<dbReference type="EMBL" id="JASBWU010000014">
    <property type="protein sequence ID" value="KAJ9116308.1"/>
    <property type="molecule type" value="Genomic_DNA"/>
</dbReference>
<keyword evidence="2" id="KW-1185">Reference proteome</keyword>
<dbReference type="Proteomes" id="UP001243375">
    <property type="component" value="Unassembled WGS sequence"/>
</dbReference>
<comment type="caution">
    <text evidence="1">The sequence shown here is derived from an EMBL/GenBank/DDBJ whole genome shotgun (WGS) entry which is preliminary data.</text>
</comment>
<protein>
    <submittedName>
        <fullName evidence="1">Uncharacterized protein</fullName>
    </submittedName>
</protein>
<sequence>MPASQPIEELKLMLEGKQSSNTTEPSVLESAASSSNVSGSSEATVIPSSGVLGSVISEIPPSSTETNTTSSSDIPAPSPTESVSSQAPDTSSEFDPFGLYGPSPTTSSFPSSTTPDPQDSPASTPSATYITVTQTPASVVTPAVNQAFTPLGVNGKAAPAGVSYVIDPKPAVVTLQVGADGKLVPAGSAATAYSIALPGVSGLPGVQGKTAADVDADEIANAALNAPNLHYANPLMNLASEIVILTQPKNAGCNMPCLPFRTNIVKCNTDFPLLTADLSKHTTMENQKTNTSLSACICEPFIQRGSCEACLAKNSTLAAMPQMAYFSGINNRCPTVGQPSAVSSARITLPSIASNPDGTTASVNALQGVDRQLLAAVCNGTGLANSDPKTYDSCKNGLNVAAILNTTDDMLRQKIPAWKGSLNGKAVASSSSPSSSSSNGTEEETVASYCNIVHFNDFFWHNTCNGAVGSLHAAESRLMLAAVVFGAGVWLLV</sequence>